<dbReference type="PANTHER" id="PTHR24192:SF3">
    <property type="entry name" value="ANKYRIN REPEAT DOMAIN 40"/>
    <property type="match status" value="1"/>
</dbReference>
<dbReference type="SMART" id="SM00248">
    <property type="entry name" value="ANK"/>
    <property type="match status" value="2"/>
</dbReference>
<dbReference type="AlphaFoldDB" id="A0A261XZ38"/>
<protein>
    <submittedName>
        <fullName evidence="3">Uncharacterized protein</fullName>
    </submittedName>
</protein>
<comment type="caution">
    <text evidence="3">The sequence shown here is derived from an EMBL/GenBank/DDBJ whole genome shotgun (WGS) entry which is preliminary data.</text>
</comment>
<dbReference type="PROSITE" id="PS50088">
    <property type="entry name" value="ANK_REPEAT"/>
    <property type="match status" value="1"/>
</dbReference>
<evidence type="ECO:0000313" key="3">
    <source>
        <dbReference type="EMBL" id="OZJ03613.1"/>
    </source>
</evidence>
<feature type="repeat" description="ANK" evidence="1">
    <location>
        <begin position="39"/>
        <end position="71"/>
    </location>
</feature>
<dbReference type="Proteomes" id="UP000242875">
    <property type="component" value="Unassembled WGS sequence"/>
</dbReference>
<sequence>MAADQRQETLRELCALGNFEGVLQLINAGVDVNAASRMNGWTPLHWAVHRSHERIVAHLLQNGADPSIKTHKGQTALDLAKDDKICNLIAHTVGKELLSSATDAATSSKPEPSLPFVPNYIQNPDLDKVWSLPDAPLPNQLLSSIPSSSSSTSTANHPTTLDNPKINPTPAPSTPSSAKQELLVYQNARTDDDLLGAIYIPTNLPLTDVFARASQELGVSIEGKMYRHNGSVAIPLRDAQYNLPVEQIFAGSADVLLIKDPKP</sequence>
<evidence type="ECO:0000313" key="4">
    <source>
        <dbReference type="Proteomes" id="UP000242875"/>
    </source>
</evidence>
<dbReference type="SUPFAM" id="SSF48403">
    <property type="entry name" value="Ankyrin repeat"/>
    <property type="match status" value="1"/>
</dbReference>
<evidence type="ECO:0000256" key="2">
    <source>
        <dbReference type="SAM" id="MobiDB-lite"/>
    </source>
</evidence>
<dbReference type="InterPro" id="IPR039195">
    <property type="entry name" value="ANKRD40"/>
</dbReference>
<feature type="region of interest" description="Disordered" evidence="2">
    <location>
        <begin position="141"/>
        <end position="179"/>
    </location>
</feature>
<dbReference type="Gene3D" id="1.25.40.20">
    <property type="entry name" value="Ankyrin repeat-containing domain"/>
    <property type="match status" value="1"/>
</dbReference>
<gene>
    <name evidence="3" type="ORF">BZG36_03702</name>
</gene>
<keyword evidence="1" id="KW-0040">ANK repeat</keyword>
<dbReference type="InterPro" id="IPR002110">
    <property type="entry name" value="Ankyrin_rpt"/>
</dbReference>
<dbReference type="Pfam" id="PF12796">
    <property type="entry name" value="Ank_2"/>
    <property type="match status" value="1"/>
</dbReference>
<dbReference type="PANTHER" id="PTHR24192">
    <property type="entry name" value="ANKYRIN REPEAT DOMAIN 40"/>
    <property type="match status" value="1"/>
</dbReference>
<evidence type="ECO:0000256" key="1">
    <source>
        <dbReference type="PROSITE-ProRule" id="PRU00023"/>
    </source>
</evidence>
<organism evidence="3 4">
    <name type="scientific">Bifiguratus adelaidae</name>
    <dbReference type="NCBI Taxonomy" id="1938954"/>
    <lineage>
        <taxon>Eukaryota</taxon>
        <taxon>Fungi</taxon>
        <taxon>Fungi incertae sedis</taxon>
        <taxon>Mucoromycota</taxon>
        <taxon>Mucoromycotina</taxon>
        <taxon>Endogonomycetes</taxon>
        <taxon>Endogonales</taxon>
        <taxon>Endogonales incertae sedis</taxon>
        <taxon>Bifiguratus</taxon>
    </lineage>
</organism>
<feature type="compositionally biased region" description="Low complexity" evidence="2">
    <location>
        <begin position="143"/>
        <end position="154"/>
    </location>
</feature>
<reference evidence="3 4" key="1">
    <citation type="journal article" date="2017" name="Mycologia">
        <title>Bifiguratus adelaidae, gen. et sp. nov., a new member of Mucoromycotina in endophytic and soil-dwelling habitats.</title>
        <authorList>
            <person name="Torres-Cruz T.J."/>
            <person name="Billingsley Tobias T.L."/>
            <person name="Almatruk M."/>
            <person name="Hesse C."/>
            <person name="Kuske C.R."/>
            <person name="Desiro A."/>
            <person name="Benucci G.M."/>
            <person name="Bonito G."/>
            <person name="Stajich J.E."/>
            <person name="Dunlap C."/>
            <person name="Arnold A.E."/>
            <person name="Porras-Alfaro A."/>
        </authorList>
    </citation>
    <scope>NUCLEOTIDE SEQUENCE [LARGE SCALE GENOMIC DNA]</scope>
    <source>
        <strain evidence="3 4">AZ0501</strain>
    </source>
</reference>
<dbReference type="PROSITE" id="PS50297">
    <property type="entry name" value="ANK_REP_REGION"/>
    <property type="match status" value="1"/>
</dbReference>
<dbReference type="EMBL" id="MVBO01000077">
    <property type="protein sequence ID" value="OZJ03613.1"/>
    <property type="molecule type" value="Genomic_DNA"/>
</dbReference>
<name>A0A261XZ38_9FUNG</name>
<dbReference type="InterPro" id="IPR036770">
    <property type="entry name" value="Ankyrin_rpt-contain_sf"/>
</dbReference>
<dbReference type="OrthoDB" id="539213at2759"/>
<proteinExistence type="predicted"/>
<accession>A0A261XZ38</accession>
<keyword evidence="4" id="KW-1185">Reference proteome</keyword>